<evidence type="ECO:0000313" key="2">
    <source>
        <dbReference type="Proteomes" id="UP000504607"/>
    </source>
</evidence>
<name>A0A8N4IDJ8_ELAGV</name>
<accession>A0A8N4IDJ8</accession>
<feature type="region of interest" description="Disordered" evidence="1">
    <location>
        <begin position="36"/>
        <end position="62"/>
    </location>
</feature>
<evidence type="ECO:0000256" key="1">
    <source>
        <dbReference type="SAM" id="MobiDB-lite"/>
    </source>
</evidence>
<dbReference type="AlphaFoldDB" id="A0A8N4IDJ8"/>
<feature type="compositionally biased region" description="Basic residues" evidence="1">
    <location>
        <begin position="46"/>
        <end position="61"/>
    </location>
</feature>
<proteinExistence type="predicted"/>
<sequence>MHAGEAHGQWVEGANRARRCRPWNCRRCMGTQGAWSRSREPPIWPQRHRRSTGACGRRHPTKGCMEAESAKGRALESPGAANPTEFTNLTGLDLHGCVGSARNHRWRRAGTCTKCTKPSMEESRHMHGGDDVIDLGFDAARRGLGPPIFPWHATGKSGAVRSSFDIGRGRAKVTKLSPASTEVCMHAGKIHYWVRLQPTV</sequence>
<organism evidence="2 3">
    <name type="scientific">Elaeis guineensis var. tenera</name>
    <name type="common">Oil palm</name>
    <dbReference type="NCBI Taxonomy" id="51953"/>
    <lineage>
        <taxon>Eukaryota</taxon>
        <taxon>Viridiplantae</taxon>
        <taxon>Streptophyta</taxon>
        <taxon>Embryophyta</taxon>
        <taxon>Tracheophyta</taxon>
        <taxon>Spermatophyta</taxon>
        <taxon>Magnoliopsida</taxon>
        <taxon>Liliopsida</taxon>
        <taxon>Arecaceae</taxon>
        <taxon>Arecoideae</taxon>
        <taxon>Cocoseae</taxon>
        <taxon>Elaeidinae</taxon>
        <taxon>Elaeis</taxon>
    </lineage>
</organism>
<gene>
    <name evidence="3" type="primary">LOC114914178</name>
</gene>
<reference evidence="3" key="1">
    <citation type="submission" date="2025-08" db="UniProtKB">
        <authorList>
            <consortium name="RefSeq"/>
        </authorList>
    </citation>
    <scope>IDENTIFICATION</scope>
</reference>
<dbReference type="RefSeq" id="XP_029120210.1">
    <property type="nucleotide sequence ID" value="XM_029264377.1"/>
</dbReference>
<evidence type="ECO:0000313" key="3">
    <source>
        <dbReference type="RefSeq" id="XP_029120210.1"/>
    </source>
</evidence>
<keyword evidence="2" id="KW-1185">Reference proteome</keyword>
<dbReference type="Proteomes" id="UP000504607">
    <property type="component" value="Chromosome 1"/>
</dbReference>
<protein>
    <submittedName>
        <fullName evidence="3">Uncharacterized protein LOC114914178</fullName>
    </submittedName>
</protein>